<evidence type="ECO:0000313" key="3">
    <source>
        <dbReference type="Proteomes" id="UP000006718"/>
    </source>
</evidence>
<proteinExistence type="predicted"/>
<protein>
    <submittedName>
        <fullName evidence="2">Uncharacterized protein</fullName>
    </submittedName>
</protein>
<reference evidence="3" key="1">
    <citation type="journal article" date="2007" name="Science">
        <title>Evolutionary and biomedical insights from the rhesus macaque genome.</title>
        <authorList>
            <person name="Gibbs R.A."/>
            <person name="Rogers J."/>
            <person name="Katze M.G."/>
            <person name="Bumgarner R."/>
            <person name="Weinstock G.M."/>
            <person name="Mardis E.R."/>
            <person name="Remington K.A."/>
            <person name="Strausberg R.L."/>
            <person name="Venter J.C."/>
            <person name="Wilson R.K."/>
            <person name="Batzer M.A."/>
            <person name="Bustamante C.D."/>
            <person name="Eichler E.E."/>
            <person name="Hahn M.W."/>
            <person name="Hardison R.C."/>
            <person name="Makova K.D."/>
            <person name="Miller W."/>
            <person name="Milosavljevic A."/>
            <person name="Palermo R.E."/>
            <person name="Siepel A."/>
            <person name="Sikela J.M."/>
            <person name="Attaway T."/>
            <person name="Bell S."/>
            <person name="Bernard K.E."/>
            <person name="Buhay C.J."/>
            <person name="Chandrabose M.N."/>
            <person name="Dao M."/>
            <person name="Davis C."/>
            <person name="Delehaunty K.D."/>
            <person name="Ding Y."/>
            <person name="Dinh H.H."/>
            <person name="Dugan-Rocha S."/>
            <person name="Fulton L.A."/>
            <person name="Gabisi R.A."/>
            <person name="Garner T.T."/>
            <person name="Godfrey J."/>
            <person name="Hawes A.C."/>
            <person name="Hernandez J."/>
            <person name="Hines S."/>
            <person name="Holder M."/>
            <person name="Hume J."/>
            <person name="Jhangiani S.N."/>
            <person name="Joshi V."/>
            <person name="Khan Z.M."/>
            <person name="Kirkness E.F."/>
            <person name="Cree A."/>
            <person name="Fowler R.G."/>
            <person name="Lee S."/>
            <person name="Lewis L.R."/>
            <person name="Li Z."/>
            <person name="Liu Y.-S."/>
            <person name="Moore S.M."/>
            <person name="Muzny D."/>
            <person name="Nazareth L.V."/>
            <person name="Ngo D.N."/>
            <person name="Okwuonu G.O."/>
            <person name="Pai G."/>
            <person name="Parker D."/>
            <person name="Paul H.A."/>
            <person name="Pfannkoch C."/>
            <person name="Pohl C.S."/>
            <person name="Rogers Y.-H.C."/>
            <person name="Ruiz S.J."/>
            <person name="Sabo A."/>
            <person name="Santibanez J."/>
            <person name="Schneider B.W."/>
            <person name="Smith S.M."/>
            <person name="Sodergren E."/>
            <person name="Svatek A.F."/>
            <person name="Utterback T.R."/>
            <person name="Vattathil S."/>
            <person name="Warren W."/>
            <person name="White C.S."/>
            <person name="Chinwalla A.T."/>
            <person name="Feng Y."/>
            <person name="Halpern A.L."/>
            <person name="Hillier L.W."/>
            <person name="Huang X."/>
            <person name="Minx P."/>
            <person name="Nelson J.O."/>
            <person name="Pepin K.H."/>
            <person name="Qin X."/>
            <person name="Sutton G.G."/>
            <person name="Venter E."/>
            <person name="Walenz B.P."/>
            <person name="Wallis J.W."/>
            <person name="Worley K.C."/>
            <person name="Yang S.-P."/>
            <person name="Jones S.M."/>
            <person name="Marra M.A."/>
            <person name="Rocchi M."/>
            <person name="Schein J.E."/>
            <person name="Baertsch R."/>
            <person name="Clarke L."/>
            <person name="Csuros M."/>
            <person name="Glasscock J."/>
            <person name="Harris R.A."/>
            <person name="Havlak P."/>
            <person name="Jackson A.R."/>
            <person name="Jiang H."/>
            <person name="Liu Y."/>
            <person name="Messina D.N."/>
            <person name="Shen Y."/>
            <person name="Song H.X.-Z."/>
            <person name="Wylie T."/>
            <person name="Zhang L."/>
            <person name="Birney E."/>
            <person name="Han K."/>
            <person name="Konkel M.K."/>
            <person name="Lee J."/>
            <person name="Smit A.F.A."/>
            <person name="Ullmer B."/>
            <person name="Wang H."/>
            <person name="Xing J."/>
            <person name="Burhans R."/>
            <person name="Cheng Z."/>
            <person name="Karro J.E."/>
            <person name="Ma J."/>
            <person name="Raney B."/>
            <person name="She X."/>
            <person name="Cox M.J."/>
            <person name="Demuth J.P."/>
            <person name="Dumas L.J."/>
            <person name="Han S.-G."/>
            <person name="Hopkins J."/>
            <person name="Karimpour-Fard A."/>
            <person name="Kim Y.H."/>
            <person name="Pollack J.R."/>
            <person name="Vinar T."/>
            <person name="Addo-Quaye C."/>
            <person name="Degenhardt J."/>
            <person name="Denby A."/>
            <person name="Hubisz M.J."/>
            <person name="Indap A."/>
            <person name="Kosiol C."/>
            <person name="Lahn B.T."/>
            <person name="Lawson H.A."/>
            <person name="Marklein A."/>
            <person name="Nielsen R."/>
            <person name="Vallender E.J."/>
            <person name="Clark A.G."/>
            <person name="Ferguson B."/>
            <person name="Hernandez R.D."/>
            <person name="Hirani K."/>
            <person name="Kehrer-Sawatzki H."/>
            <person name="Kolb J."/>
            <person name="Patil S."/>
            <person name="Pu L.-L."/>
            <person name="Ren Y."/>
            <person name="Smith D.G."/>
            <person name="Wheeler D.A."/>
            <person name="Schenck I."/>
            <person name="Ball E.V."/>
            <person name="Chen R."/>
            <person name="Cooper D.N."/>
            <person name="Giardine B."/>
            <person name="Hsu F."/>
            <person name="Kent W.J."/>
            <person name="Lesk A."/>
            <person name="Nelson D.L."/>
            <person name="O'brien W.E."/>
            <person name="Pruefer K."/>
            <person name="Stenson P.D."/>
            <person name="Wallace J.C."/>
            <person name="Ke H."/>
            <person name="Liu X.-M."/>
            <person name="Wang P."/>
            <person name="Xiang A.P."/>
            <person name="Yang F."/>
            <person name="Barber G.P."/>
            <person name="Haussler D."/>
            <person name="Karolchik D."/>
            <person name="Kern A.D."/>
            <person name="Kuhn R.M."/>
            <person name="Smith K.E."/>
            <person name="Zwieg A.S."/>
        </authorList>
    </citation>
    <scope>NUCLEOTIDE SEQUENCE [LARGE SCALE GENOMIC DNA]</scope>
    <source>
        <strain evidence="3">17573</strain>
    </source>
</reference>
<reference evidence="2" key="2">
    <citation type="submission" date="2019-01" db="EMBL/GenBank/DDBJ databases">
        <authorList>
            <person name="Graves T."/>
            <person name="Eichler E.E."/>
            <person name="Wilson R.K."/>
        </authorList>
    </citation>
    <scope>NUCLEOTIDE SEQUENCE [LARGE SCALE GENOMIC DNA]</scope>
    <source>
        <strain evidence="2">17573</strain>
    </source>
</reference>
<evidence type="ECO:0000256" key="1">
    <source>
        <dbReference type="SAM" id="SignalP"/>
    </source>
</evidence>
<accession>A0A5F7ZDI7</accession>
<dbReference type="Proteomes" id="UP000006718">
    <property type="component" value="Chromosome 10"/>
</dbReference>
<dbReference type="InParanoid" id="A0A5F7ZDI7"/>
<feature type="signal peptide" evidence="1">
    <location>
        <begin position="1"/>
        <end position="16"/>
    </location>
</feature>
<dbReference type="PRINTS" id="PR02045">
    <property type="entry name" value="F138DOMAIN"/>
</dbReference>
<reference evidence="2" key="3">
    <citation type="submission" date="2025-08" db="UniProtKB">
        <authorList>
            <consortium name="Ensembl"/>
        </authorList>
    </citation>
    <scope>IDENTIFICATION</scope>
    <source>
        <strain evidence="2">17573</strain>
    </source>
</reference>
<dbReference type="AlphaFoldDB" id="A0A5F7ZDI7"/>
<evidence type="ECO:0000313" key="2">
    <source>
        <dbReference type="Ensembl" id="ENSMMUP00000063684.1"/>
    </source>
</evidence>
<dbReference type="GeneTree" id="ENSGT00940000166143"/>
<sequence length="165" mass="17568">MCLIAVCVCVCQGVCCDLCVFETGSCSVAQAGVQLCGQSSLCLELLDSRNPPASAYQVAGTTGVRHLAWLVSKVFVEMGSCYAAQAGLELRASSDTPALVSHSAGIAGMGHRARPDVRVLSLNVGMESYWERVFADVIKDLAMRRLSCITQVALSPSILIRGRQR</sequence>
<dbReference type="PANTHER" id="PTHR12138:SF152">
    <property type="entry name" value="C2H2-TYPE DOMAIN-CONTAINING PROTEIN"/>
    <property type="match status" value="1"/>
</dbReference>
<dbReference type="PANTHER" id="PTHR12138">
    <property type="entry name" value="PRIMATE-EXPANDED PROTEIN FAMILY"/>
    <property type="match status" value="1"/>
</dbReference>
<organism evidence="2 3">
    <name type="scientific">Macaca mulatta</name>
    <name type="common">Rhesus macaque</name>
    <dbReference type="NCBI Taxonomy" id="9544"/>
    <lineage>
        <taxon>Eukaryota</taxon>
        <taxon>Metazoa</taxon>
        <taxon>Chordata</taxon>
        <taxon>Craniata</taxon>
        <taxon>Vertebrata</taxon>
        <taxon>Euteleostomi</taxon>
        <taxon>Mammalia</taxon>
        <taxon>Eutheria</taxon>
        <taxon>Euarchontoglires</taxon>
        <taxon>Primates</taxon>
        <taxon>Haplorrhini</taxon>
        <taxon>Catarrhini</taxon>
        <taxon>Cercopithecidae</taxon>
        <taxon>Cercopithecinae</taxon>
        <taxon>Macaca</taxon>
    </lineage>
</organism>
<keyword evidence="1" id="KW-0732">Signal</keyword>
<feature type="chain" id="PRO_5023870044" evidence="1">
    <location>
        <begin position="17"/>
        <end position="165"/>
    </location>
</feature>
<dbReference type="VEuPathDB" id="HostDB:ENSMMUG00000063240"/>
<dbReference type="Ensembl" id="ENSMMUT00000105731.1">
    <property type="protein sequence ID" value="ENSMMUP00000063684.1"/>
    <property type="gene ID" value="ENSMMUG00000063240.1"/>
</dbReference>
<reference evidence="2" key="4">
    <citation type="submission" date="2025-09" db="UniProtKB">
        <authorList>
            <consortium name="Ensembl"/>
        </authorList>
    </citation>
    <scope>IDENTIFICATION</scope>
    <source>
        <strain evidence="2">17573</strain>
    </source>
</reference>
<dbReference type="Bgee" id="ENSMMUG00000063240">
    <property type="expression patterns" value="Expressed in liver and 6 other cell types or tissues"/>
</dbReference>
<name>A0A5F7ZDI7_MACMU</name>
<keyword evidence="3" id="KW-1185">Reference proteome</keyword>